<proteinExistence type="predicted"/>
<comment type="caution">
    <text evidence="1">The sequence shown here is derived from an EMBL/GenBank/DDBJ whole genome shotgun (WGS) entry which is preliminary data.</text>
</comment>
<accession>A0A1F8GF16</accession>
<dbReference type="EMBL" id="MGKJ01000020">
    <property type="protein sequence ID" value="OGN23316.1"/>
    <property type="molecule type" value="Genomic_DNA"/>
</dbReference>
<dbReference type="STRING" id="1802695.A3A13_04315"/>
<protein>
    <submittedName>
        <fullName evidence="1">Uncharacterized protein</fullName>
    </submittedName>
</protein>
<gene>
    <name evidence="1" type="ORF">A3A13_04315</name>
</gene>
<sequence>MAGKVSTSSTLGPEEVLIYNILKSEPMATDDLVGCLMSEPYGVSFDRILEGLNILLFNGFIRALNFKSHPTQNYKICVRLTVNPMT</sequence>
<reference evidence="1 2" key="1">
    <citation type="journal article" date="2016" name="Nat. Commun.">
        <title>Thousands of microbial genomes shed light on interconnected biogeochemical processes in an aquifer system.</title>
        <authorList>
            <person name="Anantharaman K."/>
            <person name="Brown C.T."/>
            <person name="Hug L.A."/>
            <person name="Sharon I."/>
            <person name="Castelle C.J."/>
            <person name="Probst A.J."/>
            <person name="Thomas B.C."/>
            <person name="Singh A."/>
            <person name="Wilkins M.J."/>
            <person name="Karaoz U."/>
            <person name="Brodie E.L."/>
            <person name="Williams K.H."/>
            <person name="Hubbard S.S."/>
            <person name="Banfield J.F."/>
        </authorList>
    </citation>
    <scope>NUCLEOTIDE SEQUENCE [LARGE SCALE GENOMIC DNA]</scope>
</reference>
<name>A0A1F8GF16_9BACT</name>
<evidence type="ECO:0000313" key="1">
    <source>
        <dbReference type="EMBL" id="OGN23316.1"/>
    </source>
</evidence>
<organism evidence="1 2">
    <name type="scientific">Candidatus Yanofskybacteria bacterium RIFCSPLOWO2_01_FULL_43_22</name>
    <dbReference type="NCBI Taxonomy" id="1802695"/>
    <lineage>
        <taxon>Bacteria</taxon>
        <taxon>Candidatus Yanofskyibacteriota</taxon>
    </lineage>
</organism>
<dbReference type="AlphaFoldDB" id="A0A1F8GF16"/>
<dbReference type="Proteomes" id="UP000178911">
    <property type="component" value="Unassembled WGS sequence"/>
</dbReference>
<evidence type="ECO:0000313" key="2">
    <source>
        <dbReference type="Proteomes" id="UP000178911"/>
    </source>
</evidence>